<dbReference type="RefSeq" id="WP_013767316.1">
    <property type="nucleotide sequence ID" value="NC_015510.1"/>
</dbReference>
<dbReference type="InterPro" id="IPR006153">
    <property type="entry name" value="Cation/H_exchanger_TM"/>
</dbReference>
<evidence type="ECO:0000256" key="3">
    <source>
        <dbReference type="ARBA" id="ARBA00022449"/>
    </source>
</evidence>
<protein>
    <submittedName>
        <fullName evidence="11">Sodium/hydrogen exchanger</fullName>
    </submittedName>
</protein>
<feature type="transmembrane region" description="Helical" evidence="9">
    <location>
        <begin position="6"/>
        <end position="24"/>
    </location>
</feature>
<reference key="2">
    <citation type="submission" date="2011-04" db="EMBL/GenBank/DDBJ databases">
        <title>Complete sequence of chromosome of Haliscomenobacter hydrossis DSM 1100.</title>
        <authorList>
            <consortium name="US DOE Joint Genome Institute (JGI-PGF)"/>
            <person name="Lucas S."/>
            <person name="Han J."/>
            <person name="Lapidus A."/>
            <person name="Bruce D."/>
            <person name="Goodwin L."/>
            <person name="Pitluck S."/>
            <person name="Peters L."/>
            <person name="Kyrpides N."/>
            <person name="Mavromatis K."/>
            <person name="Ivanova N."/>
            <person name="Ovchinnikova G."/>
            <person name="Pagani I."/>
            <person name="Daligault H."/>
            <person name="Detter J.C."/>
            <person name="Han C."/>
            <person name="Land M."/>
            <person name="Hauser L."/>
            <person name="Markowitz V."/>
            <person name="Cheng J.-F."/>
            <person name="Hugenholtz P."/>
            <person name="Woyke T."/>
            <person name="Wu D."/>
            <person name="Verbarg S."/>
            <person name="Frueling A."/>
            <person name="Brambilla E."/>
            <person name="Klenk H.-P."/>
            <person name="Eisen J.A."/>
        </authorList>
    </citation>
    <scope>NUCLEOTIDE SEQUENCE</scope>
    <source>
        <strain>DSM 1100</strain>
    </source>
</reference>
<sequence length="424" mass="46332">MQTPVIIIIIGLFIFWGHYLSGVFERRSIPDVLGLMLIGMLLGPVFHLVEPGSFGSFGSLFSNLVLIFILFESGTDLKISEVQSSFKESAGITTLGFLVTWATISIMCLFIFKLPFLSCLFIGSTLGGTSSAVVVGLVKKIAVRPKTATTLIMESAETDVFTLAIPLSILGLMITGNMDPSIVVAQFIASLVVALLIGIGGAFLWSFILNKTPNLKTTKFSTPAFLFILYGLTEYLNFSGPITALSFGIAIGNLQYFEPKILERIIPNQSIVLPQGEKDFFSELVFLLRTFFFVFIGISVQINRLDWLMWGAIITLTVFAARIIAVILIVARDTPLLDKAVMSIMVPKGLGAAVIATLPLQRAHPDGVIIQSVCFAVILFSTLYCVGLFFLTKTGISLPVYRLVFGRDKLTVQEEALEQRGTEI</sequence>
<dbReference type="HOGENOM" id="CLU_047515_0_0_10"/>
<dbReference type="PANTHER" id="PTHR32507:SF0">
    <property type="entry name" value="NA(+)_H(+) ANTIPORTER 2-RELATED"/>
    <property type="match status" value="1"/>
</dbReference>
<keyword evidence="6 9" id="KW-1133">Transmembrane helix</keyword>
<organism evidence="11 12">
    <name type="scientific">Haliscomenobacter hydrossis (strain ATCC 27775 / DSM 1100 / LMG 10767 / O)</name>
    <dbReference type="NCBI Taxonomy" id="760192"/>
    <lineage>
        <taxon>Bacteria</taxon>
        <taxon>Pseudomonadati</taxon>
        <taxon>Bacteroidota</taxon>
        <taxon>Saprospiria</taxon>
        <taxon>Saprospirales</taxon>
        <taxon>Haliscomenobacteraceae</taxon>
        <taxon>Haliscomenobacter</taxon>
    </lineage>
</organism>
<feature type="transmembrane region" description="Helical" evidence="9">
    <location>
        <begin position="343"/>
        <end position="362"/>
    </location>
</feature>
<feature type="transmembrane region" description="Helical" evidence="9">
    <location>
        <begin position="159"/>
        <end position="178"/>
    </location>
</feature>
<feature type="domain" description="Cation/H+ exchanger transmembrane" evidence="10">
    <location>
        <begin position="20"/>
        <end position="383"/>
    </location>
</feature>
<feature type="transmembrane region" description="Helical" evidence="9">
    <location>
        <begin position="368"/>
        <end position="392"/>
    </location>
</feature>
<dbReference type="Gene3D" id="1.20.1530.20">
    <property type="match status" value="1"/>
</dbReference>
<dbReference type="GO" id="GO:0005886">
    <property type="term" value="C:plasma membrane"/>
    <property type="evidence" value="ECO:0007669"/>
    <property type="project" value="UniProtKB-SubCell"/>
</dbReference>
<dbReference type="EMBL" id="CP002691">
    <property type="protein sequence ID" value="AEE52781.1"/>
    <property type="molecule type" value="Genomic_DNA"/>
</dbReference>
<gene>
    <name evidence="11" type="ordered locus">Halhy_4953</name>
</gene>
<feature type="transmembrane region" description="Helical" evidence="9">
    <location>
        <begin position="280"/>
        <end position="302"/>
    </location>
</feature>
<keyword evidence="3" id="KW-0050">Antiport</keyword>
<keyword evidence="12" id="KW-1185">Reference proteome</keyword>
<dbReference type="PANTHER" id="PTHR32507">
    <property type="entry name" value="NA(+)/H(+) ANTIPORTER 1"/>
    <property type="match status" value="1"/>
</dbReference>
<evidence type="ECO:0000259" key="10">
    <source>
        <dbReference type="Pfam" id="PF00999"/>
    </source>
</evidence>
<feature type="transmembrane region" description="Helical" evidence="9">
    <location>
        <begin position="54"/>
        <end position="71"/>
    </location>
</feature>
<dbReference type="AlphaFoldDB" id="F4L149"/>
<evidence type="ECO:0000256" key="9">
    <source>
        <dbReference type="SAM" id="Phobius"/>
    </source>
</evidence>
<evidence type="ECO:0000256" key="7">
    <source>
        <dbReference type="ARBA" id="ARBA00023065"/>
    </source>
</evidence>
<dbReference type="GO" id="GO:1902600">
    <property type="term" value="P:proton transmembrane transport"/>
    <property type="evidence" value="ECO:0007669"/>
    <property type="project" value="InterPro"/>
</dbReference>
<keyword evidence="8 9" id="KW-0472">Membrane</keyword>
<dbReference type="KEGG" id="hhy:Halhy_4953"/>
<name>F4L149_HALH1</name>
<evidence type="ECO:0000256" key="5">
    <source>
        <dbReference type="ARBA" id="ARBA00022692"/>
    </source>
</evidence>
<dbReference type="Pfam" id="PF00999">
    <property type="entry name" value="Na_H_Exchanger"/>
    <property type="match status" value="1"/>
</dbReference>
<dbReference type="STRING" id="760192.Halhy_4953"/>
<feature type="transmembrane region" description="Helical" evidence="9">
    <location>
        <begin position="92"/>
        <end position="114"/>
    </location>
</feature>
<feature type="transmembrane region" description="Helical" evidence="9">
    <location>
        <begin position="220"/>
        <end position="236"/>
    </location>
</feature>
<comment type="subcellular location">
    <subcellularLocation>
        <location evidence="1">Cell membrane</location>
        <topology evidence="1">Multi-pass membrane protein</topology>
    </subcellularLocation>
</comment>
<evidence type="ECO:0000256" key="1">
    <source>
        <dbReference type="ARBA" id="ARBA00004651"/>
    </source>
</evidence>
<reference evidence="11 12" key="1">
    <citation type="journal article" date="2011" name="Stand. Genomic Sci.">
        <title>Complete genome sequence of Haliscomenobacter hydrossis type strain (O).</title>
        <authorList>
            <consortium name="US DOE Joint Genome Institute (JGI-PGF)"/>
            <person name="Daligault H."/>
            <person name="Lapidus A."/>
            <person name="Zeytun A."/>
            <person name="Nolan M."/>
            <person name="Lucas S."/>
            <person name="Del Rio T.G."/>
            <person name="Tice H."/>
            <person name="Cheng J.F."/>
            <person name="Tapia R."/>
            <person name="Han C."/>
            <person name="Goodwin L."/>
            <person name="Pitluck S."/>
            <person name="Liolios K."/>
            <person name="Pagani I."/>
            <person name="Ivanova N."/>
            <person name="Huntemann M."/>
            <person name="Mavromatis K."/>
            <person name="Mikhailova N."/>
            <person name="Pati A."/>
            <person name="Chen A."/>
            <person name="Palaniappan K."/>
            <person name="Land M."/>
            <person name="Hauser L."/>
            <person name="Brambilla E.M."/>
            <person name="Rohde M."/>
            <person name="Verbarg S."/>
            <person name="Goker M."/>
            <person name="Bristow J."/>
            <person name="Eisen J.A."/>
            <person name="Markowitz V."/>
            <person name="Hugenholtz P."/>
            <person name="Kyrpides N.C."/>
            <person name="Klenk H.P."/>
            <person name="Woyke T."/>
        </authorList>
    </citation>
    <scope>NUCLEOTIDE SEQUENCE [LARGE SCALE GENOMIC DNA]</scope>
    <source>
        <strain evidence="12">ATCC 27775 / DSM 1100 / LMG 10767 / O</strain>
    </source>
</reference>
<keyword evidence="4" id="KW-1003">Cell membrane</keyword>
<dbReference type="Proteomes" id="UP000008461">
    <property type="component" value="Chromosome"/>
</dbReference>
<keyword evidence="5 9" id="KW-0812">Transmembrane</keyword>
<evidence type="ECO:0000313" key="12">
    <source>
        <dbReference type="Proteomes" id="UP000008461"/>
    </source>
</evidence>
<keyword evidence="2" id="KW-0813">Transport</keyword>
<accession>F4L149</accession>
<feature type="transmembrane region" description="Helical" evidence="9">
    <location>
        <begin position="308"/>
        <end position="331"/>
    </location>
</feature>
<proteinExistence type="predicted"/>
<feature type="transmembrane region" description="Helical" evidence="9">
    <location>
        <begin position="184"/>
        <end position="208"/>
    </location>
</feature>
<evidence type="ECO:0000313" key="11">
    <source>
        <dbReference type="EMBL" id="AEE52781.1"/>
    </source>
</evidence>
<dbReference type="OrthoDB" id="597874at2"/>
<feature type="transmembrane region" description="Helical" evidence="9">
    <location>
        <begin position="120"/>
        <end position="138"/>
    </location>
</feature>
<dbReference type="eggNOG" id="COG0025">
    <property type="taxonomic scope" value="Bacteria"/>
</dbReference>
<evidence type="ECO:0000256" key="6">
    <source>
        <dbReference type="ARBA" id="ARBA00022989"/>
    </source>
</evidence>
<evidence type="ECO:0000256" key="2">
    <source>
        <dbReference type="ARBA" id="ARBA00022448"/>
    </source>
</evidence>
<evidence type="ECO:0000256" key="8">
    <source>
        <dbReference type="ARBA" id="ARBA00023136"/>
    </source>
</evidence>
<dbReference type="GO" id="GO:0015297">
    <property type="term" value="F:antiporter activity"/>
    <property type="evidence" value="ECO:0007669"/>
    <property type="project" value="UniProtKB-KW"/>
</dbReference>
<keyword evidence="7" id="KW-0406">Ion transport</keyword>
<feature type="transmembrane region" description="Helical" evidence="9">
    <location>
        <begin position="31"/>
        <end position="48"/>
    </location>
</feature>
<evidence type="ECO:0000256" key="4">
    <source>
        <dbReference type="ARBA" id="ARBA00022475"/>
    </source>
</evidence>
<dbReference type="InterPro" id="IPR038770">
    <property type="entry name" value="Na+/solute_symporter_sf"/>
</dbReference>